<evidence type="ECO:0000256" key="8">
    <source>
        <dbReference type="SAM" id="Coils"/>
    </source>
</evidence>
<dbReference type="EMBL" id="CP058559">
    <property type="protein sequence ID" value="QNO15260.1"/>
    <property type="molecule type" value="Genomic_DNA"/>
</dbReference>
<keyword evidence="5" id="KW-0238">DNA-binding</keyword>
<dbReference type="InterPro" id="IPR025943">
    <property type="entry name" value="Sigma_54_int_dom_ATP-bd_2"/>
</dbReference>
<dbReference type="InterPro" id="IPR003593">
    <property type="entry name" value="AAA+_ATPase"/>
</dbReference>
<dbReference type="Pfam" id="PF25601">
    <property type="entry name" value="AAA_lid_14"/>
    <property type="match status" value="1"/>
</dbReference>
<dbReference type="InterPro" id="IPR013767">
    <property type="entry name" value="PAS_fold"/>
</dbReference>
<dbReference type="InterPro" id="IPR000032">
    <property type="entry name" value="HPr-like"/>
</dbReference>
<dbReference type="Gene3D" id="3.40.50.300">
    <property type="entry name" value="P-loop containing nucleotide triphosphate hydrolases"/>
    <property type="match status" value="1"/>
</dbReference>
<dbReference type="PANTHER" id="PTHR32071">
    <property type="entry name" value="TRANSCRIPTIONAL REGULATORY PROTEIN"/>
    <property type="match status" value="1"/>
</dbReference>
<dbReference type="Gene3D" id="1.10.8.60">
    <property type="match status" value="1"/>
</dbReference>
<gene>
    <name evidence="12" type="ORF">HYG86_11050</name>
</gene>
<evidence type="ECO:0000259" key="9">
    <source>
        <dbReference type="PROSITE" id="PS50045"/>
    </source>
</evidence>
<feature type="domain" description="Sigma-54 factor interaction" evidence="9">
    <location>
        <begin position="363"/>
        <end position="592"/>
    </location>
</feature>
<name>A0A7G9W998_ALKCA</name>
<dbReference type="PROSITE" id="PS00675">
    <property type="entry name" value="SIGMA54_INTERACT_1"/>
    <property type="match status" value="1"/>
</dbReference>
<dbReference type="SUPFAM" id="SSF55785">
    <property type="entry name" value="PYP-like sensor domain (PAS domain)"/>
    <property type="match status" value="2"/>
</dbReference>
<dbReference type="InterPro" id="IPR025944">
    <property type="entry name" value="Sigma_54_int_dom_CS"/>
</dbReference>
<keyword evidence="4" id="KW-0805">Transcription regulation</keyword>
<evidence type="ECO:0000259" key="10">
    <source>
        <dbReference type="PROSITE" id="PS50112"/>
    </source>
</evidence>
<feature type="domain" description="HPr" evidence="11">
    <location>
        <begin position="2"/>
        <end position="101"/>
    </location>
</feature>
<dbReference type="CDD" id="cd00009">
    <property type="entry name" value="AAA"/>
    <property type="match status" value="1"/>
</dbReference>
<dbReference type="PANTHER" id="PTHR32071:SF57">
    <property type="entry name" value="C4-DICARBOXYLATE TRANSPORT TRANSCRIPTIONAL REGULATORY PROTEIN DCTD"/>
    <property type="match status" value="1"/>
</dbReference>
<dbReference type="Gene3D" id="3.30.1340.10">
    <property type="entry name" value="HPr-like"/>
    <property type="match status" value="1"/>
</dbReference>
<dbReference type="InterPro" id="IPR030828">
    <property type="entry name" value="HTH_TyrR"/>
</dbReference>
<dbReference type="PROSITE" id="PS00676">
    <property type="entry name" value="SIGMA54_INTERACT_2"/>
    <property type="match status" value="1"/>
</dbReference>
<keyword evidence="6" id="KW-0804">Transcription</keyword>
<keyword evidence="3" id="KW-0067">ATP-binding</keyword>
<dbReference type="InterPro" id="IPR025662">
    <property type="entry name" value="Sigma_54_int_dom_ATP-bd_1"/>
</dbReference>
<dbReference type="SUPFAM" id="SSF55594">
    <property type="entry name" value="HPr-like"/>
    <property type="match status" value="1"/>
</dbReference>
<evidence type="ECO:0000259" key="11">
    <source>
        <dbReference type="PROSITE" id="PS51350"/>
    </source>
</evidence>
<dbReference type="InterPro" id="IPR009057">
    <property type="entry name" value="Homeodomain-like_sf"/>
</dbReference>
<dbReference type="SUPFAM" id="SSF52540">
    <property type="entry name" value="P-loop containing nucleoside triphosphate hydrolases"/>
    <property type="match status" value="1"/>
</dbReference>
<dbReference type="PROSITE" id="PS00688">
    <property type="entry name" value="SIGMA54_INTERACT_3"/>
    <property type="match status" value="1"/>
</dbReference>
<reference evidence="12 13" key="1">
    <citation type="submission" date="2020-07" db="EMBL/GenBank/DDBJ databases">
        <title>Alkalicella. sp. LB2 genome.</title>
        <authorList>
            <person name="Postec A."/>
            <person name="Quemeneur M."/>
        </authorList>
    </citation>
    <scope>NUCLEOTIDE SEQUENCE [LARGE SCALE GENOMIC DNA]</scope>
    <source>
        <strain evidence="12 13">LB2</strain>
    </source>
</reference>
<dbReference type="InterPro" id="IPR002078">
    <property type="entry name" value="Sigma_54_int"/>
</dbReference>
<feature type="domain" description="PAS" evidence="10">
    <location>
        <begin position="113"/>
        <end position="153"/>
    </location>
</feature>
<dbReference type="PROSITE" id="PS50045">
    <property type="entry name" value="SIGMA54_INTERACT_4"/>
    <property type="match status" value="1"/>
</dbReference>
<evidence type="ECO:0000256" key="4">
    <source>
        <dbReference type="ARBA" id="ARBA00023015"/>
    </source>
</evidence>
<evidence type="ECO:0000256" key="1">
    <source>
        <dbReference type="ARBA" id="ARBA00022741"/>
    </source>
</evidence>
<dbReference type="GO" id="GO:0006355">
    <property type="term" value="P:regulation of DNA-templated transcription"/>
    <property type="evidence" value="ECO:0007669"/>
    <property type="project" value="InterPro"/>
</dbReference>
<evidence type="ECO:0000256" key="2">
    <source>
        <dbReference type="ARBA" id="ARBA00022797"/>
    </source>
</evidence>
<dbReference type="Pfam" id="PF00989">
    <property type="entry name" value="PAS"/>
    <property type="match status" value="2"/>
</dbReference>
<dbReference type="RefSeq" id="WP_213165624.1">
    <property type="nucleotide sequence ID" value="NZ_CP058559.1"/>
</dbReference>
<dbReference type="GO" id="GO:0005524">
    <property type="term" value="F:ATP binding"/>
    <property type="evidence" value="ECO:0007669"/>
    <property type="project" value="UniProtKB-KW"/>
</dbReference>
<evidence type="ECO:0000256" key="6">
    <source>
        <dbReference type="ARBA" id="ARBA00023163"/>
    </source>
</evidence>
<dbReference type="Proteomes" id="UP000516160">
    <property type="component" value="Chromosome"/>
</dbReference>
<dbReference type="Pfam" id="PF00381">
    <property type="entry name" value="PTS-HPr"/>
    <property type="match status" value="1"/>
</dbReference>
<dbReference type="PROSITE" id="PS50112">
    <property type="entry name" value="PAS"/>
    <property type="match status" value="1"/>
</dbReference>
<proteinExistence type="predicted"/>
<dbReference type="InterPro" id="IPR035895">
    <property type="entry name" value="HPr-like_sf"/>
</dbReference>
<keyword evidence="2" id="KW-0058">Aromatic hydrocarbons catabolism</keyword>
<dbReference type="GO" id="GO:0003677">
    <property type="term" value="F:DNA binding"/>
    <property type="evidence" value="ECO:0007669"/>
    <property type="project" value="UniProtKB-KW"/>
</dbReference>
<dbReference type="KEGG" id="acae:HYG86_11050"/>
<evidence type="ECO:0000313" key="13">
    <source>
        <dbReference type="Proteomes" id="UP000516160"/>
    </source>
</evidence>
<dbReference type="InterPro" id="IPR027417">
    <property type="entry name" value="P-loop_NTPase"/>
</dbReference>
<dbReference type="FunFam" id="3.40.50.300:FF:000006">
    <property type="entry name" value="DNA-binding transcriptional regulator NtrC"/>
    <property type="match status" value="1"/>
</dbReference>
<dbReference type="SMART" id="SM00382">
    <property type="entry name" value="AAA"/>
    <property type="match status" value="1"/>
</dbReference>
<dbReference type="InterPro" id="IPR058031">
    <property type="entry name" value="AAA_lid_NorR"/>
</dbReference>
<keyword evidence="13" id="KW-1185">Reference proteome</keyword>
<evidence type="ECO:0000256" key="3">
    <source>
        <dbReference type="ARBA" id="ARBA00022840"/>
    </source>
</evidence>
<dbReference type="SUPFAM" id="SSF46689">
    <property type="entry name" value="Homeodomain-like"/>
    <property type="match status" value="1"/>
</dbReference>
<evidence type="ECO:0000313" key="12">
    <source>
        <dbReference type="EMBL" id="QNO15260.1"/>
    </source>
</evidence>
<keyword evidence="1" id="KW-0547">Nucleotide-binding</keyword>
<evidence type="ECO:0000256" key="7">
    <source>
        <dbReference type="ARBA" id="ARBA00029500"/>
    </source>
</evidence>
<dbReference type="Gene3D" id="3.30.450.20">
    <property type="entry name" value="PAS domain"/>
    <property type="match status" value="2"/>
</dbReference>
<dbReference type="Pfam" id="PF00158">
    <property type="entry name" value="Sigma54_activat"/>
    <property type="match status" value="1"/>
</dbReference>
<dbReference type="Pfam" id="PF18024">
    <property type="entry name" value="HTH_50"/>
    <property type="match status" value="1"/>
</dbReference>
<feature type="coiled-coil region" evidence="8">
    <location>
        <begin position="322"/>
        <end position="349"/>
    </location>
</feature>
<protein>
    <recommendedName>
        <fullName evidence="7">HTH-type transcriptional regulatory protein TyrR</fullName>
    </recommendedName>
</protein>
<dbReference type="PROSITE" id="PS51350">
    <property type="entry name" value="PTS_HPR_DOM"/>
    <property type="match status" value="1"/>
</dbReference>
<dbReference type="InterPro" id="IPR000014">
    <property type="entry name" value="PAS"/>
</dbReference>
<evidence type="ECO:0000256" key="5">
    <source>
        <dbReference type="ARBA" id="ARBA00023125"/>
    </source>
</evidence>
<dbReference type="NCBIfam" id="TIGR00229">
    <property type="entry name" value="sensory_box"/>
    <property type="match status" value="2"/>
</dbReference>
<dbReference type="CDD" id="cd00130">
    <property type="entry name" value="PAS"/>
    <property type="match status" value="2"/>
</dbReference>
<dbReference type="SMART" id="SM00091">
    <property type="entry name" value="PAS"/>
    <property type="match status" value="2"/>
</dbReference>
<keyword evidence="8" id="KW-0175">Coiled coil</keyword>
<sequence length="675" mass="75796">MDKGVKITINYDKGIHTRIAAMVVKRCQQIMDKYKCQLYIRREKDDTVLPGNSLLALISMRIRQGESIWVFSDSEDEDGVNDFANFLKGSFTINQSEIDEVDSLIQNNVLASEKIFESIANGLIVLDEKNVINVFNKAAERITGISAKVAVGKKSNEIIASLQLQEVIATGIGQTGLKQKIGEKVVITNRGPIIIDNKIMGAVAVFQDISEIEKLSWELNGVKELKQKLENILENVDDGICMVDEKHVITYLNRPFQRIMEVSNKSIGKNVFEVLPPDIISVESSHISEQSSFIVKRDDGTEIMINISPVSLDESIKGIILLAKELTQIERLMDRVQELSAKTIFLQEQLLKKQELSKPFQNIIGRSGALFDALNIASKASETNSTVLIRGESGTGKELVAKAIHYSSHRRNNPFVRVNCAAIPANLLESELFGHERGSFTGAIKQKLGKFELANGGTIFLDEIGDMDKSMQAKLLRILQEKEIERVGGLKTITIDVRVIAATNSPLEVMIEEGNFRQDLYYRLNVIPVMMPPLRHRKGDIPLLSQYFIQKVATKNNYQPKEITKSALKCLEDYRWPGNVRELENIIEMSMTLSNDSMIKVSDLPQYIVGNKDNKEMLKVTSDMEGHIPTLEEVERKLIELSLQKYRSFRGAAEALGINHKTVAAKARKYNISSW</sequence>
<dbReference type="InterPro" id="IPR035965">
    <property type="entry name" value="PAS-like_dom_sf"/>
</dbReference>
<dbReference type="Gene3D" id="1.10.10.60">
    <property type="entry name" value="Homeodomain-like"/>
    <property type="match status" value="1"/>
</dbReference>
<organism evidence="12 13">
    <name type="scientific">Alkalicella caledoniensis</name>
    <dbReference type="NCBI Taxonomy" id="2731377"/>
    <lineage>
        <taxon>Bacteria</taxon>
        <taxon>Bacillati</taxon>
        <taxon>Bacillota</taxon>
        <taxon>Clostridia</taxon>
        <taxon>Eubacteriales</taxon>
        <taxon>Proteinivoracaceae</taxon>
        <taxon>Alkalicella</taxon>
    </lineage>
</organism>
<accession>A0A7G9W998</accession>
<dbReference type="AlphaFoldDB" id="A0A7G9W998"/>